<evidence type="ECO:0000256" key="4">
    <source>
        <dbReference type="ARBA" id="ARBA00022980"/>
    </source>
</evidence>
<comment type="caution">
    <text evidence="8">The sequence shown here is derived from an EMBL/GenBank/DDBJ whole genome shotgun (WGS) entry which is preliminary data.</text>
</comment>
<dbReference type="STRING" id="1798649.A3B13_03820"/>
<dbReference type="Gene3D" id="3.30.420.100">
    <property type="match status" value="1"/>
</dbReference>
<comment type="subunit">
    <text evidence="7">Part of the 50S ribosomal subunit; part of the 5S rRNA/L5/L18/L25 subcomplex. Contacts the 5S and 23S rRNAs.</text>
</comment>
<keyword evidence="4 7" id="KW-0689">Ribosomal protein</keyword>
<evidence type="ECO:0000256" key="6">
    <source>
        <dbReference type="ARBA" id="ARBA00035197"/>
    </source>
</evidence>
<organism evidence="8 9">
    <name type="scientific">Candidatus Liptonbacteria bacterium RIFCSPLOWO2_01_FULL_45_15</name>
    <dbReference type="NCBI Taxonomy" id="1798649"/>
    <lineage>
        <taxon>Bacteria</taxon>
        <taxon>Candidatus Liptoniibacteriota</taxon>
    </lineage>
</organism>
<name>A0A1G2CHL4_9BACT</name>
<gene>
    <name evidence="7" type="primary">rplR</name>
    <name evidence="8" type="ORF">A3B13_03820</name>
</gene>
<accession>A0A1G2CHL4</accession>
<evidence type="ECO:0000313" key="8">
    <source>
        <dbReference type="EMBL" id="OGZ00889.1"/>
    </source>
</evidence>
<dbReference type="NCBIfam" id="TIGR00060">
    <property type="entry name" value="L18_bact"/>
    <property type="match status" value="1"/>
</dbReference>
<dbReference type="InterPro" id="IPR005484">
    <property type="entry name" value="Ribosomal_uL18_bac/plant/anim"/>
</dbReference>
<dbReference type="EMBL" id="MHKZ01000011">
    <property type="protein sequence ID" value="OGZ00889.1"/>
    <property type="molecule type" value="Genomic_DNA"/>
</dbReference>
<keyword evidence="2 7" id="KW-0699">rRNA-binding</keyword>
<dbReference type="GO" id="GO:0006412">
    <property type="term" value="P:translation"/>
    <property type="evidence" value="ECO:0007669"/>
    <property type="project" value="UniProtKB-UniRule"/>
</dbReference>
<comment type="similarity">
    <text evidence="1 7">Belongs to the universal ribosomal protein uL18 family.</text>
</comment>
<evidence type="ECO:0000256" key="3">
    <source>
        <dbReference type="ARBA" id="ARBA00022884"/>
    </source>
</evidence>
<dbReference type="HAMAP" id="MF_01337_B">
    <property type="entry name" value="Ribosomal_uL18_B"/>
    <property type="match status" value="1"/>
</dbReference>
<evidence type="ECO:0000256" key="2">
    <source>
        <dbReference type="ARBA" id="ARBA00022730"/>
    </source>
</evidence>
<dbReference type="GO" id="GO:0022625">
    <property type="term" value="C:cytosolic large ribosomal subunit"/>
    <property type="evidence" value="ECO:0007669"/>
    <property type="project" value="TreeGrafter"/>
</dbReference>
<proteinExistence type="inferred from homology"/>
<keyword evidence="3 7" id="KW-0694">RNA-binding</keyword>
<evidence type="ECO:0000313" key="9">
    <source>
        <dbReference type="Proteomes" id="UP000176287"/>
    </source>
</evidence>
<reference evidence="8 9" key="1">
    <citation type="journal article" date="2016" name="Nat. Commun.">
        <title>Thousands of microbial genomes shed light on interconnected biogeochemical processes in an aquifer system.</title>
        <authorList>
            <person name="Anantharaman K."/>
            <person name="Brown C.T."/>
            <person name="Hug L.A."/>
            <person name="Sharon I."/>
            <person name="Castelle C.J."/>
            <person name="Probst A.J."/>
            <person name="Thomas B.C."/>
            <person name="Singh A."/>
            <person name="Wilkins M.J."/>
            <person name="Karaoz U."/>
            <person name="Brodie E.L."/>
            <person name="Williams K.H."/>
            <person name="Hubbard S.S."/>
            <person name="Banfield J.F."/>
        </authorList>
    </citation>
    <scope>NUCLEOTIDE SEQUENCE [LARGE SCALE GENOMIC DNA]</scope>
</reference>
<dbReference type="CDD" id="cd00432">
    <property type="entry name" value="Ribosomal_L18_L5e"/>
    <property type="match status" value="1"/>
</dbReference>
<dbReference type="PANTHER" id="PTHR12899">
    <property type="entry name" value="39S RIBOSOMAL PROTEIN L18, MITOCHONDRIAL"/>
    <property type="match status" value="1"/>
</dbReference>
<dbReference type="FunFam" id="3.30.420.100:FF:000001">
    <property type="entry name" value="50S ribosomal protein L18"/>
    <property type="match status" value="1"/>
</dbReference>
<dbReference type="InterPro" id="IPR057268">
    <property type="entry name" value="Ribosomal_L18"/>
</dbReference>
<evidence type="ECO:0000256" key="1">
    <source>
        <dbReference type="ARBA" id="ARBA00007116"/>
    </source>
</evidence>
<dbReference type="InterPro" id="IPR004389">
    <property type="entry name" value="Ribosomal_uL18_bac-type"/>
</dbReference>
<dbReference type="SUPFAM" id="SSF53137">
    <property type="entry name" value="Translational machinery components"/>
    <property type="match status" value="1"/>
</dbReference>
<comment type="function">
    <text evidence="7">This is one of the proteins that bind and probably mediate the attachment of the 5S RNA into the large ribosomal subunit, where it forms part of the central protuberance.</text>
</comment>
<evidence type="ECO:0000256" key="5">
    <source>
        <dbReference type="ARBA" id="ARBA00023274"/>
    </source>
</evidence>
<dbReference type="PANTHER" id="PTHR12899:SF3">
    <property type="entry name" value="LARGE RIBOSOMAL SUBUNIT PROTEIN UL18M"/>
    <property type="match status" value="1"/>
</dbReference>
<dbReference type="GO" id="GO:0008097">
    <property type="term" value="F:5S rRNA binding"/>
    <property type="evidence" value="ECO:0007669"/>
    <property type="project" value="TreeGrafter"/>
</dbReference>
<evidence type="ECO:0000256" key="7">
    <source>
        <dbReference type="HAMAP-Rule" id="MF_01337"/>
    </source>
</evidence>
<dbReference type="Proteomes" id="UP000176287">
    <property type="component" value="Unassembled WGS sequence"/>
</dbReference>
<dbReference type="AlphaFoldDB" id="A0A1G2CHL4"/>
<dbReference type="Pfam" id="PF00861">
    <property type="entry name" value="Ribosomal_L18p"/>
    <property type="match status" value="1"/>
</dbReference>
<keyword evidence="5 7" id="KW-0687">Ribonucleoprotein</keyword>
<protein>
    <recommendedName>
        <fullName evidence="6 7">Large ribosomal subunit protein uL18</fullName>
    </recommendedName>
</protein>
<dbReference type="GO" id="GO:0003735">
    <property type="term" value="F:structural constituent of ribosome"/>
    <property type="evidence" value="ECO:0007669"/>
    <property type="project" value="InterPro"/>
</dbReference>
<sequence>MNKKKNLNKIRARRAGRTRVKISGTAEKPRLSVFRSNRYVYAQLIDDKRGHTMVGASTFEIKKAAGKDSTKTVQAERIGEELAKKALAAGVKQVVFDKGSYKYHGRIKAVAEGAKKSGLKI</sequence>